<evidence type="ECO:0000256" key="8">
    <source>
        <dbReference type="ARBA" id="ARBA00022989"/>
    </source>
</evidence>
<dbReference type="SUPFAM" id="SSF161098">
    <property type="entry name" value="MetI-like"/>
    <property type="match status" value="1"/>
</dbReference>
<dbReference type="KEGG" id="prh:LT40_05880"/>
<keyword evidence="5" id="KW-1003">Cell membrane</keyword>
<evidence type="ECO:0000256" key="5">
    <source>
        <dbReference type="ARBA" id="ARBA00022475"/>
    </source>
</evidence>
<evidence type="ECO:0000256" key="6">
    <source>
        <dbReference type="ARBA" id="ARBA00022692"/>
    </source>
</evidence>
<evidence type="ECO:0000256" key="10">
    <source>
        <dbReference type="RuleBase" id="RU363032"/>
    </source>
</evidence>
<evidence type="ECO:0000313" key="12">
    <source>
        <dbReference type="EMBL" id="AIS16963.1"/>
    </source>
</evidence>
<feature type="domain" description="ABC transmembrane type-1" evidence="11">
    <location>
        <begin position="24"/>
        <end position="212"/>
    </location>
</feature>
<evidence type="ECO:0000259" key="11">
    <source>
        <dbReference type="PROSITE" id="PS50928"/>
    </source>
</evidence>
<dbReference type="HOGENOM" id="CLU_019602_1_0_6"/>
<dbReference type="CDD" id="cd06261">
    <property type="entry name" value="TM_PBP2"/>
    <property type="match status" value="1"/>
</dbReference>
<dbReference type="InterPro" id="IPR010065">
    <property type="entry name" value="AA_ABC_transptr_permease_3TM"/>
</dbReference>
<evidence type="ECO:0000256" key="2">
    <source>
        <dbReference type="ARBA" id="ARBA00004429"/>
    </source>
</evidence>
<reference evidence="12 13" key="1">
    <citation type="journal article" date="2015" name="J. Biotechnol.">
        <title>Complete genome sequence of Pseudomonas rhizosphaerae IH5T (=DSM 16299T), a phosphate-solubilizing rhizobacterium for bacterial biofertilizer.</title>
        <authorList>
            <person name="Kwak Y."/>
            <person name="Jung B.K."/>
            <person name="Shin J.H."/>
        </authorList>
    </citation>
    <scope>NUCLEOTIDE SEQUENCE [LARGE SCALE GENOMIC DNA]</scope>
    <source>
        <strain evidence="12">DSM 16299</strain>
    </source>
</reference>
<dbReference type="InterPro" id="IPR043429">
    <property type="entry name" value="ArtM/GltK/GlnP/TcyL/YhdX-like"/>
</dbReference>
<evidence type="ECO:0000256" key="3">
    <source>
        <dbReference type="ARBA" id="ARBA00010072"/>
    </source>
</evidence>
<dbReference type="NCBIfam" id="TIGR01726">
    <property type="entry name" value="HEQRo_perm_3TM"/>
    <property type="match status" value="1"/>
</dbReference>
<protein>
    <submittedName>
        <fullName evidence="12">ABC transporter permease</fullName>
    </submittedName>
</protein>
<dbReference type="AlphaFoldDB" id="A0A089YKR6"/>
<keyword evidence="7" id="KW-0029">Amino-acid transport</keyword>
<dbReference type="RefSeq" id="WP_043187558.1">
    <property type="nucleotide sequence ID" value="NZ_CP009533.1"/>
</dbReference>
<evidence type="ECO:0000313" key="13">
    <source>
        <dbReference type="Proteomes" id="UP000029499"/>
    </source>
</evidence>
<organism evidence="12 13">
    <name type="scientific">Pseudomonas rhizosphaerae</name>
    <dbReference type="NCBI Taxonomy" id="216142"/>
    <lineage>
        <taxon>Bacteria</taxon>
        <taxon>Pseudomonadati</taxon>
        <taxon>Pseudomonadota</taxon>
        <taxon>Gammaproteobacteria</taxon>
        <taxon>Pseudomonadales</taxon>
        <taxon>Pseudomonadaceae</taxon>
        <taxon>Pseudomonas</taxon>
    </lineage>
</organism>
<gene>
    <name evidence="12" type="ORF">LT40_05880</name>
</gene>
<evidence type="ECO:0000256" key="7">
    <source>
        <dbReference type="ARBA" id="ARBA00022970"/>
    </source>
</evidence>
<dbReference type="PANTHER" id="PTHR30614:SF20">
    <property type="entry name" value="GLUTAMINE TRANSPORT SYSTEM PERMEASE PROTEIN GLNP"/>
    <property type="match status" value="1"/>
</dbReference>
<dbReference type="InterPro" id="IPR000515">
    <property type="entry name" value="MetI-like"/>
</dbReference>
<feature type="transmembrane region" description="Helical" evidence="10">
    <location>
        <begin position="62"/>
        <end position="83"/>
    </location>
</feature>
<dbReference type="STRING" id="216142.LT40_05880"/>
<comment type="similarity">
    <text evidence="3">Belongs to the binding-protein-dependent transport system permease family. HisMQ subfamily.</text>
</comment>
<keyword evidence="6 10" id="KW-0812">Transmembrane</keyword>
<feature type="transmembrane region" description="Helical" evidence="10">
    <location>
        <begin position="193"/>
        <end position="214"/>
    </location>
</feature>
<dbReference type="OrthoDB" id="4404959at2"/>
<accession>A0A089YKR6</accession>
<dbReference type="EMBL" id="CP009533">
    <property type="protein sequence ID" value="AIS16963.1"/>
    <property type="molecule type" value="Genomic_DNA"/>
</dbReference>
<evidence type="ECO:0000256" key="1">
    <source>
        <dbReference type="ARBA" id="ARBA00003159"/>
    </source>
</evidence>
<dbReference type="Proteomes" id="UP000029499">
    <property type="component" value="Chromosome"/>
</dbReference>
<keyword evidence="13" id="KW-1185">Reference proteome</keyword>
<keyword evidence="4 10" id="KW-0813">Transport</keyword>
<comment type="function">
    <text evidence="1">Part of the binding-protein-dependent transport system for glutamine; probably responsible for the translocation of the substrate across the membrane.</text>
</comment>
<evidence type="ECO:0000256" key="9">
    <source>
        <dbReference type="ARBA" id="ARBA00023136"/>
    </source>
</evidence>
<sequence length="225" mass="24379">MELLHTFFNWDVFVDALPLMLRGLGVTIVLGVVSIVLGLVGGLLLAMLRLYGYTPVRWLARVYIDVLRSIPLLVLLVLIYYALPFVGIRLSSFAAAAAALSLVSCAYSAEIFRSGIEAIPKGQFEAAASQGMSFFNTMRDVILPQAMRIVLPPMTSNCINVMKDTALASVVAMPDLLKQATQAQALSANPTPLVGAAIMYLLLLLPLVQLVSWVERRNGNGGKRT</sequence>
<name>A0A089YKR6_9PSED</name>
<dbReference type="PROSITE" id="PS50928">
    <property type="entry name" value="ABC_TM1"/>
    <property type="match status" value="1"/>
</dbReference>
<evidence type="ECO:0000256" key="4">
    <source>
        <dbReference type="ARBA" id="ARBA00022448"/>
    </source>
</evidence>
<feature type="transmembrane region" description="Helical" evidence="10">
    <location>
        <begin position="20"/>
        <end position="50"/>
    </location>
</feature>
<comment type="subcellular location">
    <subcellularLocation>
        <location evidence="2">Cell inner membrane</location>
        <topology evidence="2">Multi-pass membrane protein</topology>
    </subcellularLocation>
    <subcellularLocation>
        <location evidence="10">Cell membrane</location>
        <topology evidence="10">Multi-pass membrane protein</topology>
    </subcellularLocation>
</comment>
<dbReference type="GO" id="GO:0006865">
    <property type="term" value="P:amino acid transport"/>
    <property type="evidence" value="ECO:0007669"/>
    <property type="project" value="UniProtKB-KW"/>
</dbReference>
<proteinExistence type="inferred from homology"/>
<keyword evidence="8 10" id="KW-1133">Transmembrane helix</keyword>
<dbReference type="eggNOG" id="COG0765">
    <property type="taxonomic scope" value="Bacteria"/>
</dbReference>
<dbReference type="GO" id="GO:0043190">
    <property type="term" value="C:ATP-binding cassette (ABC) transporter complex"/>
    <property type="evidence" value="ECO:0007669"/>
    <property type="project" value="InterPro"/>
</dbReference>
<dbReference type="Pfam" id="PF00528">
    <property type="entry name" value="BPD_transp_1"/>
    <property type="match status" value="1"/>
</dbReference>
<dbReference type="InterPro" id="IPR035906">
    <property type="entry name" value="MetI-like_sf"/>
</dbReference>
<dbReference type="GO" id="GO:0022857">
    <property type="term" value="F:transmembrane transporter activity"/>
    <property type="evidence" value="ECO:0007669"/>
    <property type="project" value="InterPro"/>
</dbReference>
<dbReference type="PANTHER" id="PTHR30614">
    <property type="entry name" value="MEMBRANE COMPONENT OF AMINO ACID ABC TRANSPORTER"/>
    <property type="match status" value="1"/>
</dbReference>
<keyword evidence="9 10" id="KW-0472">Membrane</keyword>
<dbReference type="Gene3D" id="1.10.3720.10">
    <property type="entry name" value="MetI-like"/>
    <property type="match status" value="1"/>
</dbReference>